<dbReference type="RefSeq" id="WP_307451449.1">
    <property type="nucleotide sequence ID" value="NZ_JAUTAL010000001.1"/>
</dbReference>
<dbReference type="NCBIfam" id="NF041813">
    <property type="entry name" value="Avs2"/>
    <property type="match status" value="1"/>
</dbReference>
<feature type="domain" description="Cyclic nucleotide-binding" evidence="1">
    <location>
        <begin position="1413"/>
        <end position="1459"/>
    </location>
</feature>
<dbReference type="EMBL" id="JAUTAL010000001">
    <property type="protein sequence ID" value="MDQ1097723.1"/>
    <property type="molecule type" value="Genomic_DNA"/>
</dbReference>
<dbReference type="SUPFAM" id="SSF52540">
    <property type="entry name" value="P-loop containing nucleoside triphosphate hydrolases"/>
    <property type="match status" value="1"/>
</dbReference>
<proteinExistence type="predicted"/>
<reference evidence="2 3" key="1">
    <citation type="submission" date="2023-07" db="EMBL/GenBank/DDBJ databases">
        <title>Functional and genomic diversity of the sorghum phyllosphere microbiome.</title>
        <authorList>
            <person name="Shade A."/>
        </authorList>
    </citation>
    <scope>NUCLEOTIDE SEQUENCE [LARGE SCALE GENOMIC DNA]</scope>
    <source>
        <strain evidence="2 3">SORGH_AS_1064</strain>
    </source>
</reference>
<protein>
    <recommendedName>
        <fullName evidence="1">Cyclic nucleotide-binding domain-containing protein</fullName>
    </recommendedName>
</protein>
<dbReference type="InterPro" id="IPR027417">
    <property type="entry name" value="P-loop_NTPase"/>
</dbReference>
<sequence>MQNLDWNNIRSLNNSQKDGFEELVCQLAKNDNIDNAKSFVRKGSPDAGVECFWILNDDREICYQAKFFTSPLTSTQWGEIDESVKTALEKHPNLIKYIVSIPQDRADARVKGKKSFLDKWNDSVAKWEKWAKERNNDVEFLYEGSSELLDKLTKPENIGKRLFWFNQNEYSDEWFFKQNKSKIEDLGVRYSPEINVDLDIKYVFDGLYLNKRFKENLTNNIAKADTKFSEFLSTLKDFPEIKIFSEETFNKLKLKTKELLNKQNFEKHKLIKNLYDYTYNYLAAHFGNNYFKIIKDNKNESLIKREFDELVGSIHDVNSGLHNFDAELADVPYLLIEGKAGIGKSHLVADIIKQGFDENQFSILLLGQHFYTGNVWTQIKNLLDIKDSKEEFLGAINSKAESINSRIIIYIDAINEGEGKEIWQDQLNGLLEDIKAFPNIGIVLTIRSTYKDIVLPDNFLDKVAHFEHRGFDNLYNATKVFFEHYNIQEPPIPILNPEFNNPLFLKLFCKGLSDNGLKTIPQNYDNLNTIFDYLIDAVNKSLSKKFGYNHKDFNLVNEAIELIVSEMIKHPSFQISRKDANVLFKENFKNDVSNSRNILIELINENILNENAIYNPKTEKYDKEIVYFSYERLGDYLIAKTLLLEDLKIIEQKKTITSDCKIHEYIKDENAIMRNQSVIEAFSIIIPEKTNFELYELLENNNIYDIGEAFLDSLIWRNKDTINEKINNYIDKYILTINGLKNKFLEILIQLSLREDHFLNSYYLDNFLSGMKMNQRDYWWTIFINDSEIAKLFIDWIFESENIESFTEESKKLTSIVLTWFLASSNRELRDLSTKALVKIFQNNLPLLERLIKFFKNVNDLYVKERLFAVAYGSTLRTNNEKQLKVFATFIFNLIFKNKNPIEHHLVRDYARGVIEFANSKGLLKFDIKDARPPYKSKMPEKIPSETEVKKFEIEKKEFNVQNSLYNLVMGFSDFARYTLGTNYHSKISNISIESYSVFQEVTNSSKKNKEELENLIKHCKDYKSDFVRQEWKELFKDLYESLENVLKVLFKLPPDKAKLLYNYINRISENYSSEPRFDISVIQRLIINDVFKTYGWKKEWFDIHDYRHLRDAYFNKETYSKRESIGKKYVLISYYKWLAVILDNYLTQLDYSSIYDSKFEVYTTGSWSTNRRDIDPTLLEREFYQEESYKNNKATFWYPENKFDWNNKDFTKWVLNTNDLVHPKFLVDIKDNNGNEWLNLYSYPSWYSKEDSMGSKKQIWYHIKSFIINKKDKTAIIKTLKGKSFFNHQIPQERDVYEVYSREYYCSKAFDDCTYENHPETSDKRLHSEINGKNISGYQTSMNYVYYKEKDFSLKENVYIKRPTKYLFNLLDIHFRDNEYELYNQDNKLVVFNPAIKFQEGNDCLLVDKEHLLKKLAEKDLEIIWLVLGAKEVIGDMSIINEGNINNIFYLNNNGEIEGDLSLTPYKES</sequence>
<comment type="caution">
    <text evidence="2">The sequence shown here is derived from an EMBL/GenBank/DDBJ whole genome shotgun (WGS) entry which is preliminary data.</text>
</comment>
<evidence type="ECO:0000313" key="2">
    <source>
        <dbReference type="EMBL" id="MDQ1097723.1"/>
    </source>
</evidence>
<keyword evidence="3" id="KW-1185">Reference proteome</keyword>
<dbReference type="InterPro" id="IPR000595">
    <property type="entry name" value="cNMP-bd_dom"/>
</dbReference>
<accession>A0ABU0TL04</accession>
<dbReference type="PROSITE" id="PS50042">
    <property type="entry name" value="CNMP_BINDING_3"/>
    <property type="match status" value="1"/>
</dbReference>
<evidence type="ECO:0000259" key="1">
    <source>
        <dbReference type="PROSITE" id="PS50042"/>
    </source>
</evidence>
<gene>
    <name evidence="2" type="ORF">QE404_002870</name>
</gene>
<name>A0ABU0TL04_9FLAO</name>
<organism evidence="2 3">
    <name type="scientific">Chryseobacterium camelliae</name>
    <dbReference type="NCBI Taxonomy" id="1265445"/>
    <lineage>
        <taxon>Bacteria</taxon>
        <taxon>Pseudomonadati</taxon>
        <taxon>Bacteroidota</taxon>
        <taxon>Flavobacteriia</taxon>
        <taxon>Flavobacteriales</taxon>
        <taxon>Weeksellaceae</taxon>
        <taxon>Chryseobacterium group</taxon>
        <taxon>Chryseobacterium</taxon>
    </lineage>
</organism>
<dbReference type="Proteomes" id="UP001225072">
    <property type="component" value="Unassembled WGS sequence"/>
</dbReference>
<evidence type="ECO:0000313" key="3">
    <source>
        <dbReference type="Proteomes" id="UP001225072"/>
    </source>
</evidence>